<dbReference type="InterPro" id="IPR011893">
    <property type="entry name" value="Selenoprotein_Rdx-typ"/>
</dbReference>
<dbReference type="AlphaFoldDB" id="A0ABD1EYP1"/>
<name>A0ABD1EYP1_HYPHA</name>
<keyword evidence="8" id="KW-1015">Disulfide bond</keyword>
<evidence type="ECO:0000256" key="12">
    <source>
        <dbReference type="ARBA" id="ARBA00055778"/>
    </source>
</evidence>
<keyword evidence="7" id="KW-0472">Membrane</keyword>
<evidence type="ECO:0000256" key="2">
    <source>
        <dbReference type="ARBA" id="ARBA00004514"/>
    </source>
</evidence>
<dbReference type="NCBIfam" id="TIGR02174">
    <property type="entry name" value="CXXU_selWTH"/>
    <property type="match status" value="1"/>
</dbReference>
<evidence type="ECO:0000256" key="14">
    <source>
        <dbReference type="ARBA" id="ARBA00065658"/>
    </source>
</evidence>
<evidence type="ECO:0000256" key="9">
    <source>
        <dbReference type="ARBA" id="ARBA00023284"/>
    </source>
</evidence>
<reference evidence="16 17" key="1">
    <citation type="submission" date="2024-05" db="EMBL/GenBank/DDBJ databases">
        <title>Genetic variation in Jamaican populations of the coffee berry borer (Hypothenemus hampei).</title>
        <authorList>
            <person name="Errbii M."/>
            <person name="Myrie A."/>
        </authorList>
    </citation>
    <scope>NUCLEOTIDE SEQUENCE [LARGE SCALE GENOMIC DNA]</scope>
    <source>
        <strain evidence="16">JA-Hopewell-2020-01-JO</strain>
        <tissue evidence="16">Whole body</tissue>
    </source>
</reference>
<comment type="subcellular location">
    <subcellularLocation>
        <location evidence="1">Cell membrane</location>
        <topology evidence="1">Lipid-anchor</topology>
        <orientation evidence="1">Cytoplasmic side</orientation>
    </subcellularLocation>
    <subcellularLocation>
        <location evidence="2">Cytoplasm</location>
        <location evidence="2">Cytosol</location>
    </subcellularLocation>
</comment>
<dbReference type="InterPro" id="IPR036249">
    <property type="entry name" value="Thioredoxin-like_sf"/>
</dbReference>
<dbReference type="FunFam" id="3.40.30.10:FF:000131">
    <property type="entry name" value="migration and invasion enhancer 1"/>
    <property type="match status" value="1"/>
</dbReference>
<evidence type="ECO:0000256" key="6">
    <source>
        <dbReference type="ARBA" id="ARBA00022990"/>
    </source>
</evidence>
<dbReference type="Gene3D" id="3.40.30.10">
    <property type="entry name" value="Glutaredoxin"/>
    <property type="match status" value="1"/>
</dbReference>
<evidence type="ECO:0000256" key="13">
    <source>
        <dbReference type="ARBA" id="ARBA00060789"/>
    </source>
</evidence>
<dbReference type="Pfam" id="PF10262">
    <property type="entry name" value="Rdx"/>
    <property type="match status" value="1"/>
</dbReference>
<evidence type="ECO:0000256" key="8">
    <source>
        <dbReference type="ARBA" id="ARBA00023157"/>
    </source>
</evidence>
<dbReference type="Proteomes" id="UP001566132">
    <property type="component" value="Unassembled WGS sequence"/>
</dbReference>
<evidence type="ECO:0000256" key="11">
    <source>
        <dbReference type="ARBA" id="ARBA00023289"/>
    </source>
</evidence>
<evidence type="ECO:0000256" key="5">
    <source>
        <dbReference type="ARBA" id="ARBA00022703"/>
    </source>
</evidence>
<dbReference type="GO" id="GO:0005829">
    <property type="term" value="C:cytosol"/>
    <property type="evidence" value="ECO:0007669"/>
    <property type="project" value="UniProtKB-SubCell"/>
</dbReference>
<comment type="similarity">
    <text evidence="13">Belongs to the SelWTH family.</text>
</comment>
<keyword evidence="6" id="KW-0007">Acetylation</keyword>
<keyword evidence="10" id="KW-0449">Lipoprotein</keyword>
<dbReference type="EMBL" id="JBDJPC010000004">
    <property type="protein sequence ID" value="KAL1505951.1"/>
    <property type="molecule type" value="Genomic_DNA"/>
</dbReference>
<keyword evidence="3" id="KW-1003">Cell membrane</keyword>
<proteinExistence type="inferred from homology"/>
<evidence type="ECO:0000313" key="17">
    <source>
        <dbReference type="Proteomes" id="UP001566132"/>
    </source>
</evidence>
<evidence type="ECO:0000256" key="7">
    <source>
        <dbReference type="ARBA" id="ARBA00023136"/>
    </source>
</evidence>
<dbReference type="SUPFAM" id="SSF52833">
    <property type="entry name" value="Thioredoxin-like"/>
    <property type="match status" value="1"/>
</dbReference>
<comment type="caution">
    <text evidence="16">The sequence shown here is derived from an EMBL/GenBank/DDBJ whole genome shotgun (WGS) entry which is preliminary data.</text>
</comment>
<keyword evidence="17" id="KW-1185">Reference proteome</keyword>
<evidence type="ECO:0000313" key="16">
    <source>
        <dbReference type="EMBL" id="KAL1505951.1"/>
    </source>
</evidence>
<accession>A0ABD1EYP1</accession>
<keyword evidence="5" id="KW-0053">Apoptosis</keyword>
<keyword evidence="9" id="KW-0676">Redox-active center</keyword>
<comment type="subunit">
    <text evidence="14">Interacts with GPX1.</text>
</comment>
<evidence type="ECO:0000256" key="3">
    <source>
        <dbReference type="ARBA" id="ARBA00022475"/>
    </source>
</evidence>
<keyword evidence="11" id="KW-0636">Prenylation</keyword>
<dbReference type="GO" id="GO:0005886">
    <property type="term" value="C:plasma membrane"/>
    <property type="evidence" value="ECO:0007669"/>
    <property type="project" value="UniProtKB-SubCell"/>
</dbReference>
<gene>
    <name evidence="16" type="ORF">ABEB36_005394</name>
</gene>
<evidence type="ECO:0000256" key="10">
    <source>
        <dbReference type="ARBA" id="ARBA00023288"/>
    </source>
</evidence>
<organism evidence="16 17">
    <name type="scientific">Hypothenemus hampei</name>
    <name type="common">Coffee berry borer</name>
    <dbReference type="NCBI Taxonomy" id="57062"/>
    <lineage>
        <taxon>Eukaryota</taxon>
        <taxon>Metazoa</taxon>
        <taxon>Ecdysozoa</taxon>
        <taxon>Arthropoda</taxon>
        <taxon>Hexapoda</taxon>
        <taxon>Insecta</taxon>
        <taxon>Pterygota</taxon>
        <taxon>Neoptera</taxon>
        <taxon>Endopterygota</taxon>
        <taxon>Coleoptera</taxon>
        <taxon>Polyphaga</taxon>
        <taxon>Cucujiformia</taxon>
        <taxon>Curculionidae</taxon>
        <taxon>Scolytinae</taxon>
        <taxon>Hypothenemus</taxon>
    </lineage>
</organism>
<comment type="function">
    <text evidence="12">Increases cell migration by inducing filopodia formation at the leading edge of migrating cells. Plays a role in regulation of apoptosis, possibly through control of CASP3. May be involved in a redox-related process.</text>
</comment>
<sequence>MEDVVVEVEYCNKCGYLLKFEELKKHVADHHSIVTVVGREGRRGSFEVKINESLVHSKLQTLAYPDYNDLGNLIEDAKNGKSVNRQCKQQPITSCAIS</sequence>
<keyword evidence="4" id="KW-0963">Cytoplasm</keyword>
<evidence type="ECO:0000256" key="1">
    <source>
        <dbReference type="ARBA" id="ARBA00004342"/>
    </source>
</evidence>
<protein>
    <recommendedName>
        <fullName evidence="15">Migration and invasion enhancer 1</fullName>
    </recommendedName>
</protein>
<evidence type="ECO:0000256" key="4">
    <source>
        <dbReference type="ARBA" id="ARBA00022490"/>
    </source>
</evidence>
<evidence type="ECO:0000256" key="15">
    <source>
        <dbReference type="ARBA" id="ARBA00069166"/>
    </source>
</evidence>
<dbReference type="GO" id="GO:0006915">
    <property type="term" value="P:apoptotic process"/>
    <property type="evidence" value="ECO:0007669"/>
    <property type="project" value="UniProtKB-KW"/>
</dbReference>